<dbReference type="InterPro" id="IPR025246">
    <property type="entry name" value="IS30-like_HTH"/>
</dbReference>
<accession>A0A2N3PLY4</accession>
<evidence type="ECO:0000259" key="1">
    <source>
        <dbReference type="Pfam" id="PF13936"/>
    </source>
</evidence>
<evidence type="ECO:0000313" key="2">
    <source>
        <dbReference type="EMBL" id="PKU21418.1"/>
    </source>
</evidence>
<dbReference type="AlphaFoldDB" id="A0A2N3PLY4"/>
<gene>
    <name evidence="2" type="ORF">CWS72_26855</name>
</gene>
<keyword evidence="3" id="KW-1185">Reference proteome</keyword>
<dbReference type="Pfam" id="PF13936">
    <property type="entry name" value="HTH_38"/>
    <property type="match status" value="1"/>
</dbReference>
<dbReference type="OrthoDB" id="9803231at2"/>
<organism evidence="2 3">
    <name type="scientific">Telmatospirillum siberiense</name>
    <dbReference type="NCBI Taxonomy" id="382514"/>
    <lineage>
        <taxon>Bacteria</taxon>
        <taxon>Pseudomonadati</taxon>
        <taxon>Pseudomonadota</taxon>
        <taxon>Alphaproteobacteria</taxon>
        <taxon>Rhodospirillales</taxon>
        <taxon>Rhodospirillaceae</taxon>
        <taxon>Telmatospirillum</taxon>
    </lineage>
</organism>
<dbReference type="EMBL" id="PIUM01000061">
    <property type="protein sequence ID" value="PKU21418.1"/>
    <property type="molecule type" value="Genomic_DNA"/>
</dbReference>
<proteinExistence type="predicted"/>
<protein>
    <recommendedName>
        <fullName evidence="1">Transposase IS30-like HTH domain-containing protein</fullName>
    </recommendedName>
</protein>
<reference evidence="3" key="1">
    <citation type="submission" date="2017-12" db="EMBL/GenBank/DDBJ databases">
        <title>Draft genome sequence of Telmatospirillum siberiense 26-4b1T, an acidotolerant peatland alphaproteobacterium potentially involved in sulfur cycling.</title>
        <authorList>
            <person name="Hausmann B."/>
            <person name="Pjevac P."/>
            <person name="Schreck K."/>
            <person name="Herbold C.W."/>
            <person name="Daims H."/>
            <person name="Wagner M."/>
            <person name="Pester M."/>
            <person name="Loy A."/>
        </authorList>
    </citation>
    <scope>NUCLEOTIDE SEQUENCE [LARGE SCALE GENOMIC DNA]</scope>
    <source>
        <strain evidence="3">26-4b1</strain>
    </source>
</reference>
<dbReference type="Proteomes" id="UP000233293">
    <property type="component" value="Unassembled WGS sequence"/>
</dbReference>
<sequence>MAMKLGKCERSGLTEKDRLAIELGLRIGCGIREIGLLINRDHSIISREIRRNGLMPSYDGIKAAGPRPIGIGTDATTRARSMTQRSSWTHWRSSVVAGRFSLLRFSPRFHDRAGIRPISACRPTVAGKWHKGLTGGHGMR</sequence>
<comment type="caution">
    <text evidence="2">The sequence shown here is derived from an EMBL/GenBank/DDBJ whole genome shotgun (WGS) entry which is preliminary data.</text>
</comment>
<evidence type="ECO:0000313" key="3">
    <source>
        <dbReference type="Proteomes" id="UP000233293"/>
    </source>
</evidence>
<feature type="domain" description="Transposase IS30-like HTH" evidence="1">
    <location>
        <begin position="10"/>
        <end position="52"/>
    </location>
</feature>
<name>A0A2N3PLY4_9PROT</name>